<keyword evidence="5" id="KW-1185">Reference proteome</keyword>
<evidence type="ECO:0000313" key="4">
    <source>
        <dbReference type="EMBL" id="MBF5054534.1"/>
    </source>
</evidence>
<evidence type="ECO:0000256" key="1">
    <source>
        <dbReference type="ARBA" id="ARBA00010116"/>
    </source>
</evidence>
<evidence type="ECO:0000313" key="5">
    <source>
        <dbReference type="Proteomes" id="UP000644441"/>
    </source>
</evidence>
<dbReference type="Gene3D" id="2.60.40.10">
    <property type="entry name" value="Immunoglobulins"/>
    <property type="match status" value="4"/>
</dbReference>
<organism evidence="4 5">
    <name type="scientific">Alloalcanivorax venustensis ISO4</name>
    <dbReference type="NCBI Taxonomy" id="1177184"/>
    <lineage>
        <taxon>Bacteria</taxon>
        <taxon>Pseudomonadati</taxon>
        <taxon>Pseudomonadota</taxon>
        <taxon>Gammaproteobacteria</taxon>
        <taxon>Oceanospirillales</taxon>
        <taxon>Alcanivoracaceae</taxon>
        <taxon>Alloalcanivorax</taxon>
    </lineage>
</organism>
<proteinExistence type="inferred from homology"/>
<dbReference type="Proteomes" id="UP000644441">
    <property type="component" value="Unassembled WGS sequence"/>
</dbReference>
<dbReference type="InterPro" id="IPR003344">
    <property type="entry name" value="Big_1_dom"/>
</dbReference>
<dbReference type="EMBL" id="ARXR01000051">
    <property type="protein sequence ID" value="MBF5054534.1"/>
    <property type="molecule type" value="Genomic_DNA"/>
</dbReference>
<name>A0ABS0AKR7_9GAMM</name>
<comment type="similarity">
    <text evidence="1">Belongs to the intimin/invasin family.</text>
</comment>
<sequence>MTTTLTHRVFAALLVAACGGGSSGGDDLIERERLSPNSLTLSIAPSTVSDQSPSTLTATLVDPDGAPVAGQLIRLDAGSKATLSTDRITTDANGEATALVLAASAGSGTLRASFSDSDGAGGASLSFTTTVTSGGNDDDEDDPNDAGISLSLGLTDAAGETVGTTETPITANRSGRARATVLANGSPVSNRVVTFTASLGVLSPASGTALTDAQGVAEITLEAGEEEGAGILTAEVETDEGVTSRQMGFRTLGGGQDDSGGEQGADVRIGSGTGGAFQDGVLALGSAQLGVGSSMSITAALVEAPDNDPWSGFATVNFSSGCASSGKASFDPASTTAIGGSAVVSYQPENGCESDVLTASVTIDGEIKTAISDSLTIIQSPANSIEFLEAKPKVIGLKGAGQAGAPETSTLTFMVRNSNGEPVAAGQVVDFTVVANSGGFDISSDFSTSTNSEGVASVTVESGTIPFVGSVRAQLRDNPDISATGSVSIQSGVVTQDRFSIAVETLNPPAGNHLGEQVEVTVRAADRFGNWAPDGTRINFTTELGDIEGSCEIQDGTCSVTWTSTGEQPINYDPDRTSRSCFSEGSSARSRQGLTGGAACTEHDRFGRTTITAWAVGEESFDDLNGNNIFDQGEQWVALPEAFRDDNETGLYEGTGAYAEDFMDYNSNGEHDTSQAFFRGLGCAPDADTAGHCGQLANVRASSRIALSTDTMKIYAYSSESGLDALRWVSTDGGAPQEWGDAQLIGGAAVDTVTPELRTIYIVVMDRNGNAPIVGTTIDFNPGADFKTFGADSCTVPNTLEPVMCSFSYGLADSENPPAVYEPIVITATSGGDGSSQSKVILVEP</sequence>
<dbReference type="SUPFAM" id="SSF49373">
    <property type="entry name" value="Invasin/intimin cell-adhesion fragments"/>
    <property type="match status" value="3"/>
</dbReference>
<dbReference type="SMART" id="SM00634">
    <property type="entry name" value="BID_1"/>
    <property type="match status" value="3"/>
</dbReference>
<dbReference type="PROSITE" id="PS51127">
    <property type="entry name" value="BIG1"/>
    <property type="match status" value="2"/>
</dbReference>
<gene>
    <name evidence="4" type="ORF">ISO4_03136</name>
</gene>
<dbReference type="InterPro" id="IPR013783">
    <property type="entry name" value="Ig-like_fold"/>
</dbReference>
<feature type="domain" description="Big-1" evidence="3">
    <location>
        <begin position="159"/>
        <end position="250"/>
    </location>
</feature>
<protein>
    <submittedName>
        <fullName evidence="4">Ig domain-containing protein</fullName>
    </submittedName>
</protein>
<comment type="caution">
    <text evidence="4">The sequence shown here is derived from an EMBL/GenBank/DDBJ whole genome shotgun (WGS) entry which is preliminary data.</text>
</comment>
<feature type="domain" description="Big-1" evidence="3">
    <location>
        <begin position="38"/>
        <end position="128"/>
    </location>
</feature>
<evidence type="ECO:0000259" key="3">
    <source>
        <dbReference type="PROSITE" id="PS51127"/>
    </source>
</evidence>
<accession>A0ABS0AKR7</accession>
<reference evidence="4 5" key="1">
    <citation type="submission" date="2012-09" db="EMBL/GenBank/DDBJ databases">
        <title>Genome Sequence of alkane-degrading Bacterium Alcanivorax venustensis ISO4.</title>
        <authorList>
            <person name="Lai Q."/>
            <person name="Shao Z."/>
        </authorList>
    </citation>
    <scope>NUCLEOTIDE SEQUENCE [LARGE SCALE GENOMIC DNA]</scope>
    <source>
        <strain evidence="4 5">ISO4</strain>
    </source>
</reference>
<dbReference type="InterPro" id="IPR008964">
    <property type="entry name" value="Invasin/intimin_cell_adhesion"/>
</dbReference>
<evidence type="ECO:0000256" key="2">
    <source>
        <dbReference type="SAM" id="MobiDB-lite"/>
    </source>
</evidence>
<feature type="region of interest" description="Disordered" evidence="2">
    <location>
        <begin position="129"/>
        <end position="148"/>
    </location>
</feature>